<organism evidence="1 2">
    <name type="scientific">Desmophyllum pertusum</name>
    <dbReference type="NCBI Taxonomy" id="174260"/>
    <lineage>
        <taxon>Eukaryota</taxon>
        <taxon>Metazoa</taxon>
        <taxon>Cnidaria</taxon>
        <taxon>Anthozoa</taxon>
        <taxon>Hexacorallia</taxon>
        <taxon>Scleractinia</taxon>
        <taxon>Caryophylliina</taxon>
        <taxon>Caryophylliidae</taxon>
        <taxon>Desmophyllum</taxon>
    </lineage>
</organism>
<comment type="caution">
    <text evidence="1">The sequence shown here is derived from an EMBL/GenBank/DDBJ whole genome shotgun (WGS) entry which is preliminary data.</text>
</comment>
<keyword evidence="2" id="KW-1185">Reference proteome</keyword>
<proteinExistence type="predicted"/>
<protein>
    <submittedName>
        <fullName evidence="1">Uncharacterized protein</fullName>
    </submittedName>
</protein>
<reference evidence="1" key="1">
    <citation type="submission" date="2023-01" db="EMBL/GenBank/DDBJ databases">
        <title>Genome assembly of the deep-sea coral Lophelia pertusa.</title>
        <authorList>
            <person name="Herrera S."/>
            <person name="Cordes E."/>
        </authorList>
    </citation>
    <scope>NUCLEOTIDE SEQUENCE</scope>
    <source>
        <strain evidence="1">USNM1676648</strain>
        <tissue evidence="1">Polyp</tissue>
    </source>
</reference>
<dbReference type="Proteomes" id="UP001163046">
    <property type="component" value="Unassembled WGS sequence"/>
</dbReference>
<sequence length="178" mass="20846">MLQRQQCVACNLMIPDSYSTDASCTCGHVFTEKKLIGGKRFSEYRAELYSRLENKKQRLVTRENKPLGEKVQDKQRFEYPCSVEAVDCHKSPNTETFIKRNVIQKTKETFVRPKVLRRPLNQPHNVIKTKLNEVTETTALKNLIRRFPSALAEINKRLISQNLLWFTLDTRHDHVTDR</sequence>
<gene>
    <name evidence="1" type="ORF">OS493_017812</name>
</gene>
<dbReference type="OrthoDB" id="5978137at2759"/>
<name>A0A9W9ZFS6_9CNID</name>
<evidence type="ECO:0000313" key="2">
    <source>
        <dbReference type="Proteomes" id="UP001163046"/>
    </source>
</evidence>
<evidence type="ECO:0000313" key="1">
    <source>
        <dbReference type="EMBL" id="KAJ7379299.1"/>
    </source>
</evidence>
<dbReference type="EMBL" id="MU826359">
    <property type="protein sequence ID" value="KAJ7379299.1"/>
    <property type="molecule type" value="Genomic_DNA"/>
</dbReference>
<accession>A0A9W9ZFS6</accession>
<dbReference type="AlphaFoldDB" id="A0A9W9ZFS6"/>